<evidence type="ECO:0000256" key="2">
    <source>
        <dbReference type="ARBA" id="ARBA00022741"/>
    </source>
</evidence>
<feature type="domain" description="Helicase C-terminal" evidence="8">
    <location>
        <begin position="893"/>
        <end position="1054"/>
    </location>
</feature>
<dbReference type="RefSeq" id="XP_016605608.1">
    <property type="nucleotide sequence ID" value="XM_016755217.1"/>
</dbReference>
<dbReference type="InterPro" id="IPR056890">
    <property type="entry name" value="UBA_DHX29-like"/>
</dbReference>
<dbReference type="PANTHER" id="PTHR18934:SF145">
    <property type="entry name" value="ATP-DEPENDENT RNA HELICASE DHX57-RELATED"/>
    <property type="match status" value="1"/>
</dbReference>
<dbReference type="Pfam" id="PF24899">
    <property type="entry name" value="UBA_DHX29"/>
    <property type="match status" value="1"/>
</dbReference>
<evidence type="ECO:0000313" key="9">
    <source>
        <dbReference type="EMBL" id="KNC97568.1"/>
    </source>
</evidence>
<feature type="region of interest" description="Disordered" evidence="6">
    <location>
        <begin position="1"/>
        <end position="70"/>
    </location>
</feature>
<dbReference type="Proteomes" id="UP000053201">
    <property type="component" value="Unassembled WGS sequence"/>
</dbReference>
<keyword evidence="2" id="KW-0547">Nucleotide-binding</keyword>
<organism evidence="9 10">
    <name type="scientific">Spizellomyces punctatus (strain DAOM BR117)</name>
    <dbReference type="NCBI Taxonomy" id="645134"/>
    <lineage>
        <taxon>Eukaryota</taxon>
        <taxon>Fungi</taxon>
        <taxon>Fungi incertae sedis</taxon>
        <taxon>Chytridiomycota</taxon>
        <taxon>Chytridiomycota incertae sedis</taxon>
        <taxon>Chytridiomycetes</taxon>
        <taxon>Spizellomycetales</taxon>
        <taxon>Spizellomycetaceae</taxon>
        <taxon>Spizellomyces</taxon>
    </lineage>
</organism>
<dbReference type="GO" id="GO:0003723">
    <property type="term" value="F:RNA binding"/>
    <property type="evidence" value="ECO:0007669"/>
    <property type="project" value="TreeGrafter"/>
</dbReference>
<dbReference type="CDD" id="cd18791">
    <property type="entry name" value="SF2_C_RHA"/>
    <property type="match status" value="1"/>
</dbReference>
<dbReference type="STRING" id="645134.A0A0L0HA80"/>
<dbReference type="Pfam" id="PF04408">
    <property type="entry name" value="WHD_HA2"/>
    <property type="match status" value="1"/>
</dbReference>
<feature type="region of interest" description="Disordered" evidence="6">
    <location>
        <begin position="848"/>
        <end position="870"/>
    </location>
</feature>
<feature type="compositionally biased region" description="Polar residues" evidence="6">
    <location>
        <begin position="267"/>
        <end position="278"/>
    </location>
</feature>
<dbReference type="GO" id="GO:0016787">
    <property type="term" value="F:hydrolase activity"/>
    <property type="evidence" value="ECO:0007669"/>
    <property type="project" value="UniProtKB-KW"/>
</dbReference>
<proteinExistence type="predicted"/>
<feature type="compositionally biased region" description="Polar residues" evidence="6">
    <location>
        <begin position="27"/>
        <end position="38"/>
    </location>
</feature>
<accession>A0A0L0HA80</accession>
<dbReference type="EC" id="3.6.4.13" evidence="1"/>
<dbReference type="Pfam" id="PF00270">
    <property type="entry name" value="DEAD"/>
    <property type="match status" value="1"/>
</dbReference>
<dbReference type="SMART" id="SM00490">
    <property type="entry name" value="HELICc"/>
    <property type="match status" value="1"/>
</dbReference>
<evidence type="ECO:0000256" key="1">
    <source>
        <dbReference type="ARBA" id="ARBA00012552"/>
    </source>
</evidence>
<dbReference type="VEuPathDB" id="FungiDB:SPPG_07041"/>
<feature type="compositionally biased region" description="Acidic residues" evidence="6">
    <location>
        <begin position="243"/>
        <end position="257"/>
    </location>
</feature>
<dbReference type="InterPro" id="IPR048333">
    <property type="entry name" value="HA2_WH"/>
</dbReference>
<sequence length="1343" mass="148223">MAKKKKKTTGIVRGYATVSAPKPTAGVQEQESVAQSDSPLPPTPPPLGEDNDKENHAKPCNDEQGDPTTTDHTAATRLARLQLSSTLEKSSQRLASRLPTLHLTPTLEHALITHLSCTSFLTTHDWFAPESTLPTSLIRLHFVYLYLQHLGFTPDVIEKAMLAVGGQNVEGIVQWICLSVPSEELPNGFANVEHRDAVIRFVAVGDGNTGERDAVIANVDGESVCTDEAELSRNDTAEQVTGQDDETLGTGNDDEEEKGVLEPCTQDCPTVSKPSTVDSEVKSWILNRDWSDSDDDSSTETPPPAPTPRYATLALTLEALKDAAAEAKTNRRSSEQKSVGEQIRKVIAEMRDLETCKGFVRGEAERLIEEGRKKRAVTESFASVKELPTTEKSDEKNKEEDEDFEIDILNTILAESPTSPTRFTPQAVLQTAPYTIPKTWTGSTPKDLLQTHLSRLSVTPKYSRTRSDNGWRVSVRFPGTPPEEVTIEIGNGGWKVAEQIVATKALYSLAPHLPLHRSLPPAYKELWLNMEDEERRAVEAETRVGEERRMRFLEDLRRVRDERLRSYASTPTPVTHDDPPPPPSPRLPPSTWATRKQSAQYISLLKDRQGLPVYKARQEILALIQSHRVLVVSGETGSGKSTQIPQFIVEDAVERGQHVHVICTQPRRISATSIATRVSAEIGDTSLGNREAWVGYHIRNERRVGVNARLVFCTLGVLLNMLEHTAQLEHVTHIVVDEVHERGLDSDFLVRVCERLLGVRTDLRIILMSATADATRFAAYFDKYGPVPVYTVPGRTFEVQKLFLEDVIEQTGFVAEEWGSARGREGYVDISGRGGRRARVRFEWNEPLDGDDDVEDNDGDADSEDLPTTYSPRTHRALRTLRTYPLTQPNYDLLEHLIAHLTATSHSGSILVFLPGLAAIRTLSSRLAHLSNITVHELHSSLPPSSQASLFLRSRQPKVILSTNIAETGITIPDVTIVIDTLLHRRLTYDPKRDCTRLVDRLCCKASGRQRAGRAGRVSSGTWYALLERRRWESLPERDPPDMALLPVTELALKIRSCALFSPDESIDSVLAGCLDPPPPQHTRKAITILQSMDALDANEQITPLGRLLSRIPLDVRLGLAALFAARMGQECLNVVVGGLAYLTLGKRVVIDESLGIHSASIKYSTSDVLSVGTLLHQFRTTPTPRAWCRSHNLHYDTFLSLQDLAVSISRIISSLALTPLPVAPAPSLALLLGTYPALYASHPTFHALHSTTPAHLTPNPFLSNLPKGLYTSFAPRMTNRGVAVSDVTGVREGDVLLAWGMRKGELDLGGGVLVGGTWFGCVIKSVLVVRAFCESCGWTLPR</sequence>
<dbReference type="InterPro" id="IPR007502">
    <property type="entry name" value="Helicase-assoc_dom"/>
</dbReference>
<dbReference type="EMBL" id="KQ257463">
    <property type="protein sequence ID" value="KNC97568.1"/>
    <property type="molecule type" value="Genomic_DNA"/>
</dbReference>
<dbReference type="Gene3D" id="3.40.50.300">
    <property type="entry name" value="P-loop containing nucleotide triphosphate hydrolases"/>
    <property type="match status" value="2"/>
</dbReference>
<dbReference type="OMA" id="LYVWESG"/>
<feature type="region of interest" description="Disordered" evidence="6">
    <location>
        <begin position="229"/>
        <end position="309"/>
    </location>
</feature>
<feature type="compositionally biased region" description="Acidic residues" evidence="6">
    <location>
        <begin position="848"/>
        <end position="865"/>
    </location>
</feature>
<feature type="coiled-coil region" evidence="5">
    <location>
        <begin position="310"/>
        <end position="337"/>
    </location>
</feature>
<dbReference type="PROSITE" id="PS51192">
    <property type="entry name" value="HELICASE_ATP_BIND_1"/>
    <property type="match status" value="1"/>
</dbReference>
<dbReference type="SMART" id="SM00487">
    <property type="entry name" value="DEXDc"/>
    <property type="match status" value="1"/>
</dbReference>
<dbReference type="InParanoid" id="A0A0L0HA80"/>
<protein>
    <recommendedName>
        <fullName evidence="1">RNA helicase</fullName>
        <ecNumber evidence="1">3.6.4.13</ecNumber>
    </recommendedName>
</protein>
<dbReference type="GO" id="GO:0003724">
    <property type="term" value="F:RNA helicase activity"/>
    <property type="evidence" value="ECO:0007669"/>
    <property type="project" value="UniProtKB-EC"/>
</dbReference>
<dbReference type="SMART" id="SM00847">
    <property type="entry name" value="HA2"/>
    <property type="match status" value="1"/>
</dbReference>
<dbReference type="Pfam" id="PF00271">
    <property type="entry name" value="Helicase_C"/>
    <property type="match status" value="1"/>
</dbReference>
<comment type="catalytic activity">
    <reaction evidence="4">
        <text>ATP + H2O = ADP + phosphate + H(+)</text>
        <dbReference type="Rhea" id="RHEA:13065"/>
        <dbReference type="ChEBI" id="CHEBI:15377"/>
        <dbReference type="ChEBI" id="CHEBI:15378"/>
        <dbReference type="ChEBI" id="CHEBI:30616"/>
        <dbReference type="ChEBI" id="CHEBI:43474"/>
        <dbReference type="ChEBI" id="CHEBI:456216"/>
        <dbReference type="EC" id="3.6.4.13"/>
    </reaction>
</comment>
<dbReference type="CDD" id="cd17917">
    <property type="entry name" value="DEXHc_RHA-like"/>
    <property type="match status" value="1"/>
</dbReference>
<dbReference type="InterPro" id="IPR001650">
    <property type="entry name" value="Helicase_C-like"/>
</dbReference>
<evidence type="ECO:0000256" key="3">
    <source>
        <dbReference type="ARBA" id="ARBA00022840"/>
    </source>
</evidence>
<gene>
    <name evidence="9" type="ORF">SPPG_07041</name>
</gene>
<keyword evidence="5" id="KW-0175">Coiled coil</keyword>
<evidence type="ECO:0000313" key="10">
    <source>
        <dbReference type="Proteomes" id="UP000053201"/>
    </source>
</evidence>
<evidence type="ECO:0000259" key="7">
    <source>
        <dbReference type="PROSITE" id="PS51192"/>
    </source>
</evidence>
<dbReference type="InterPro" id="IPR011545">
    <property type="entry name" value="DEAD/DEAH_box_helicase_dom"/>
</dbReference>
<dbReference type="SUPFAM" id="SSF52540">
    <property type="entry name" value="P-loop containing nucleoside triphosphate hydrolases"/>
    <property type="match status" value="1"/>
</dbReference>
<feature type="domain" description="Helicase ATP-binding" evidence="7">
    <location>
        <begin position="621"/>
        <end position="790"/>
    </location>
</feature>
<dbReference type="eggNOG" id="KOG0920">
    <property type="taxonomic scope" value="Eukaryota"/>
</dbReference>
<feature type="region of interest" description="Disordered" evidence="6">
    <location>
        <begin position="564"/>
        <end position="591"/>
    </location>
</feature>
<evidence type="ECO:0000256" key="6">
    <source>
        <dbReference type="SAM" id="MobiDB-lite"/>
    </source>
</evidence>
<keyword evidence="3" id="KW-0067">ATP-binding</keyword>
<dbReference type="FunFam" id="3.40.50.300:FF:000500">
    <property type="entry name" value="ATP-dependent RNA helicase DHX29"/>
    <property type="match status" value="1"/>
</dbReference>
<dbReference type="PROSITE" id="PS51194">
    <property type="entry name" value="HELICASE_CTER"/>
    <property type="match status" value="1"/>
</dbReference>
<name>A0A0L0HA80_SPIPD</name>
<evidence type="ECO:0000259" key="8">
    <source>
        <dbReference type="PROSITE" id="PS51194"/>
    </source>
</evidence>
<dbReference type="PANTHER" id="PTHR18934">
    <property type="entry name" value="ATP-DEPENDENT RNA HELICASE"/>
    <property type="match status" value="1"/>
</dbReference>
<dbReference type="GeneID" id="27690289"/>
<dbReference type="GO" id="GO:0005524">
    <property type="term" value="F:ATP binding"/>
    <property type="evidence" value="ECO:0007669"/>
    <property type="project" value="UniProtKB-KW"/>
</dbReference>
<reference evidence="9 10" key="1">
    <citation type="submission" date="2009-08" db="EMBL/GenBank/DDBJ databases">
        <title>The Genome Sequence of Spizellomyces punctatus strain DAOM BR117.</title>
        <authorList>
            <consortium name="The Broad Institute Genome Sequencing Platform"/>
            <person name="Russ C."/>
            <person name="Cuomo C."/>
            <person name="Shea T."/>
            <person name="Young S.K."/>
            <person name="Zeng Q."/>
            <person name="Koehrsen M."/>
            <person name="Haas B."/>
            <person name="Borodovsky M."/>
            <person name="Guigo R."/>
            <person name="Alvarado L."/>
            <person name="Berlin A."/>
            <person name="Bochicchio J."/>
            <person name="Borenstein D."/>
            <person name="Chapman S."/>
            <person name="Chen Z."/>
            <person name="Engels R."/>
            <person name="Freedman E."/>
            <person name="Gellesch M."/>
            <person name="Goldberg J."/>
            <person name="Griggs A."/>
            <person name="Gujja S."/>
            <person name="Heiman D."/>
            <person name="Hepburn T."/>
            <person name="Howarth C."/>
            <person name="Jen D."/>
            <person name="Larson L."/>
            <person name="Lewis B."/>
            <person name="Mehta T."/>
            <person name="Park D."/>
            <person name="Pearson M."/>
            <person name="Roberts A."/>
            <person name="Saif S."/>
            <person name="Shenoy N."/>
            <person name="Sisk P."/>
            <person name="Stolte C."/>
            <person name="Sykes S."/>
            <person name="Thomson T."/>
            <person name="Walk T."/>
            <person name="White J."/>
            <person name="Yandava C."/>
            <person name="Burger G."/>
            <person name="Gray M.W."/>
            <person name="Holland P.W.H."/>
            <person name="King N."/>
            <person name="Lang F.B.F."/>
            <person name="Roger A.J."/>
            <person name="Ruiz-Trillo I."/>
            <person name="Lander E."/>
            <person name="Nusbaum C."/>
        </authorList>
    </citation>
    <scope>NUCLEOTIDE SEQUENCE [LARGE SCALE GENOMIC DNA]</scope>
    <source>
        <strain evidence="9 10">DAOM BR117</strain>
    </source>
</reference>
<dbReference type="Gene3D" id="1.20.120.1080">
    <property type="match status" value="1"/>
</dbReference>
<evidence type="ECO:0000256" key="5">
    <source>
        <dbReference type="SAM" id="Coils"/>
    </source>
</evidence>
<dbReference type="InterPro" id="IPR014001">
    <property type="entry name" value="Helicase_ATP-bd"/>
</dbReference>
<keyword evidence="10" id="KW-1185">Reference proteome</keyword>
<dbReference type="OrthoDB" id="5600252at2759"/>
<evidence type="ECO:0000256" key="4">
    <source>
        <dbReference type="ARBA" id="ARBA00047984"/>
    </source>
</evidence>
<dbReference type="InterPro" id="IPR027417">
    <property type="entry name" value="P-loop_NTPase"/>
</dbReference>